<evidence type="ECO:0000313" key="11">
    <source>
        <dbReference type="Proteomes" id="UP000664399"/>
    </source>
</evidence>
<dbReference type="PANTHER" id="PTHR42755">
    <property type="entry name" value="3-DEOXY-MANNO-OCTULOSONATE CYTIDYLYLTRANSFERASE"/>
    <property type="match status" value="1"/>
</dbReference>
<evidence type="ECO:0000259" key="8">
    <source>
        <dbReference type="Pfam" id="PF04028"/>
    </source>
</evidence>
<dbReference type="SUPFAM" id="SSF53756">
    <property type="entry name" value="UDP-Glycosyltransferase/glycogen phosphorylase"/>
    <property type="match status" value="1"/>
</dbReference>
<dbReference type="EC" id="2.4.99.12" evidence="3"/>
<evidence type="ECO:0000256" key="1">
    <source>
        <dbReference type="ARBA" id="ARBA00003394"/>
    </source>
</evidence>
<organism evidence="10 11">
    <name type="scientific">Acetobacter suratthaniensis</name>
    <dbReference type="NCBI Taxonomy" id="1502841"/>
    <lineage>
        <taxon>Bacteria</taxon>
        <taxon>Pseudomonadati</taxon>
        <taxon>Pseudomonadota</taxon>
        <taxon>Alphaproteobacteria</taxon>
        <taxon>Acetobacterales</taxon>
        <taxon>Acetobacteraceae</taxon>
        <taxon>Acetobacter</taxon>
    </lineage>
</organism>
<evidence type="ECO:0000256" key="3">
    <source>
        <dbReference type="ARBA" id="ARBA00012621"/>
    </source>
</evidence>
<accession>A0ABS3LIN3</accession>
<feature type="domain" description="DUF374" evidence="8">
    <location>
        <begin position="82"/>
        <end position="151"/>
    </location>
</feature>
<dbReference type="InterPro" id="IPR007172">
    <property type="entry name" value="DUF374"/>
</dbReference>
<dbReference type="Gene3D" id="3.40.50.2000">
    <property type="entry name" value="Glycogen Phosphorylase B"/>
    <property type="match status" value="1"/>
</dbReference>
<dbReference type="Gene3D" id="3.40.50.11720">
    <property type="entry name" value="3-Deoxy-D-manno-octulosonic-acid transferase, N-terminal domain"/>
    <property type="match status" value="1"/>
</dbReference>
<protein>
    <recommendedName>
        <fullName evidence="4">3-deoxy-D-manno-octulosonic acid transferase</fullName>
        <ecNumber evidence="3">2.4.99.12</ecNumber>
    </recommendedName>
    <alternativeName>
        <fullName evidence="6">Lipid IV(A) 3-deoxy-D-manno-octulosonic acid transferase</fullName>
    </alternativeName>
</protein>
<gene>
    <name evidence="10" type="ORF">J2D75_02985</name>
</gene>
<dbReference type="InterPro" id="IPR039901">
    <property type="entry name" value="Kdotransferase"/>
</dbReference>
<comment type="caution">
    <text evidence="10">The sequence shown here is derived from an EMBL/GenBank/DDBJ whole genome shotgun (WGS) entry which is preliminary data.</text>
</comment>
<evidence type="ECO:0000259" key="9">
    <source>
        <dbReference type="Pfam" id="PF04413"/>
    </source>
</evidence>
<dbReference type="InterPro" id="IPR038107">
    <property type="entry name" value="Glycos_transf_N_sf"/>
</dbReference>
<dbReference type="Pfam" id="PF04413">
    <property type="entry name" value="Glycos_transf_N"/>
    <property type="match status" value="1"/>
</dbReference>
<comment type="pathway">
    <text evidence="2">Bacterial outer membrane biogenesis; LPS core biosynthesis.</text>
</comment>
<evidence type="ECO:0000256" key="6">
    <source>
        <dbReference type="ARBA" id="ARBA00031445"/>
    </source>
</evidence>
<dbReference type="Proteomes" id="UP000664399">
    <property type="component" value="Unassembled WGS sequence"/>
</dbReference>
<keyword evidence="5" id="KW-0808">Transferase</keyword>
<reference evidence="10 11" key="1">
    <citation type="submission" date="2021-03" db="EMBL/GenBank/DDBJ databases">
        <title>The complete genome sequence of Acetobacter suratthaniensis TBRC 1719.</title>
        <authorList>
            <person name="Charoenyingcharoen P."/>
            <person name="Yukphan P."/>
        </authorList>
    </citation>
    <scope>NUCLEOTIDE SEQUENCE [LARGE SCALE GENOMIC DNA]</scope>
    <source>
        <strain evidence="10 11">TBRC 1719</strain>
    </source>
</reference>
<feature type="domain" description="3-deoxy-D-manno-octulosonic-acid transferase N-terminal" evidence="9">
    <location>
        <begin position="286"/>
        <end position="461"/>
    </location>
</feature>
<evidence type="ECO:0000313" key="10">
    <source>
        <dbReference type="EMBL" id="MBO1327442.1"/>
    </source>
</evidence>
<dbReference type="Pfam" id="PF04028">
    <property type="entry name" value="DUF374"/>
    <property type="match status" value="1"/>
</dbReference>
<dbReference type="RefSeq" id="WP_207852522.1">
    <property type="nucleotide sequence ID" value="NZ_JAFVMG010000001.1"/>
</dbReference>
<dbReference type="PANTHER" id="PTHR42755:SF1">
    <property type="entry name" value="3-DEOXY-D-MANNO-OCTULOSONIC ACID TRANSFERASE, MITOCHONDRIAL-RELATED"/>
    <property type="match status" value="1"/>
</dbReference>
<comment type="function">
    <text evidence="1">Involved in lipopolysaccharide (LPS) biosynthesis. Catalyzes the transfer of 3-deoxy-D-manno-octulosonate (Kdo) residue(s) from CMP-Kdo to lipid IV(A), the tetraacyldisaccharide-1,4'-bisphosphate precursor of lipid A.</text>
</comment>
<evidence type="ECO:0000256" key="2">
    <source>
        <dbReference type="ARBA" id="ARBA00004713"/>
    </source>
</evidence>
<name>A0ABS3LIN3_9PROT</name>
<keyword evidence="11" id="KW-1185">Reference proteome</keyword>
<sequence>MIGRVRVLSGSVRSALRTVLVAGLRGYLGFALRTTRWTIRLSPQSQDWLTGRDGRVAVVAFWHEMLPLSPALWWWAEPHNPALRLRVLISRNQDGRLIADVVAPWRIWSIAGSSDTRGKNKGGANALRQMRRSLRHGCLVAITPDGPRGPRRKVQQGALALARLAGAPVVPVGAACRSISLKTWDRMALPLPFGRGVLACGDPLFLEDQPAESDHALVLEQALNQAMACARSHRGTSLGREDGPQTLAPLNLSPSRLWSAIGVVLTPLLPLFLRWRLARGKELSGRVREKMGYASCARPEGALIWFHAASVGEVISVLPLVQKCLALRADLHVLLTTATVTAARMVEQRLTDARVIHQFMPLDVPLWGRRFLRQWQPQAVVFTESELWPTMIGLCHARNIAVALVNGRMSDRSFRHWRRVPGIARAMLERFAWICPRSPEDAQRLSELGATALLPAGDLKRAAAPLPFDEAAFASLRAFLGGRPIWLVASTHMGEEQALIDVARSLSRDIPELLTIIVPRHPERGAEVAALAGGAPRRQLGQLPQKQDSFWVADTLGELGLFFRLASCVFMGNSLPGCKGGGHNPYEPARLGCVVASGPLTDNFTEAYQRFGDSVAIVPDTQALEDWVRRILSSPALSEQLGHAAREIALADQSLVERLAERVLALAWSC</sequence>
<dbReference type="InterPro" id="IPR007507">
    <property type="entry name" value="Glycos_transf_N"/>
</dbReference>
<evidence type="ECO:0000256" key="4">
    <source>
        <dbReference type="ARBA" id="ARBA00019077"/>
    </source>
</evidence>
<dbReference type="EMBL" id="JAFVMG010000001">
    <property type="protein sequence ID" value="MBO1327442.1"/>
    <property type="molecule type" value="Genomic_DNA"/>
</dbReference>
<proteinExistence type="predicted"/>
<comment type="catalytic activity">
    <reaction evidence="7">
        <text>lipid IVA (E. coli) + CMP-3-deoxy-beta-D-manno-octulosonate = alpha-Kdo-(2-&gt;6)-lipid IVA (E. coli) + CMP + H(+)</text>
        <dbReference type="Rhea" id="RHEA:28066"/>
        <dbReference type="ChEBI" id="CHEBI:15378"/>
        <dbReference type="ChEBI" id="CHEBI:58603"/>
        <dbReference type="ChEBI" id="CHEBI:60364"/>
        <dbReference type="ChEBI" id="CHEBI:60377"/>
        <dbReference type="ChEBI" id="CHEBI:85987"/>
        <dbReference type="EC" id="2.4.99.12"/>
    </reaction>
</comment>
<evidence type="ECO:0000256" key="7">
    <source>
        <dbReference type="ARBA" id="ARBA00049183"/>
    </source>
</evidence>
<evidence type="ECO:0000256" key="5">
    <source>
        <dbReference type="ARBA" id="ARBA00022679"/>
    </source>
</evidence>